<evidence type="ECO:0000313" key="3">
    <source>
        <dbReference type="EMBL" id="CAD5222841.1"/>
    </source>
</evidence>
<sequence length="343" mass="40135">MTSNADEDLTENIKFLCEKIDGFEDIIRQPSEETYAKLFQILTQKCKDHDRAKQYIDMITAEVQKSNSMVDNMRRELVKAREHIKELTLSCDSSMSKNAQARVEFQRLMSDFKALQEVCERQRREQNQGPDLAPKSRPSEMQAHIRYLEGELHKYANIRKKTTEYISRVHAETDKWKNKCNENQKQLDAVCEENVRQVEFRARAEDCIYEISRSCFNLNFDKHYLLSAFQFLEYEFADFLERNGIVHFKTKLDIAQYQDGEPPSRKRKNPGDSALSANKEIDLLSAYYAMVKKRRLSLNPACEIDECSRFMRHEQIRQRGMTSYSENGSKKVMPPSPTSPPPL</sequence>
<evidence type="ECO:0000256" key="2">
    <source>
        <dbReference type="SAM" id="MobiDB-lite"/>
    </source>
</evidence>
<comment type="caution">
    <text evidence="3">The sequence shown here is derived from an EMBL/GenBank/DDBJ whole genome shotgun (WGS) entry which is preliminary data.</text>
</comment>
<proteinExistence type="predicted"/>
<evidence type="ECO:0000256" key="1">
    <source>
        <dbReference type="SAM" id="Coils"/>
    </source>
</evidence>
<evidence type="ECO:0000313" key="4">
    <source>
        <dbReference type="Proteomes" id="UP000614601"/>
    </source>
</evidence>
<feature type="region of interest" description="Disordered" evidence="2">
    <location>
        <begin position="318"/>
        <end position="343"/>
    </location>
</feature>
<dbReference type="AlphaFoldDB" id="A0A811L6T4"/>
<keyword evidence="4" id="KW-1185">Reference proteome</keyword>
<feature type="compositionally biased region" description="Pro residues" evidence="2">
    <location>
        <begin position="334"/>
        <end position="343"/>
    </location>
</feature>
<dbReference type="Proteomes" id="UP000614601">
    <property type="component" value="Unassembled WGS sequence"/>
</dbReference>
<gene>
    <name evidence="3" type="ORF">BOKJ2_LOCUS9845</name>
</gene>
<keyword evidence="1" id="KW-0175">Coiled coil</keyword>
<dbReference type="EMBL" id="CAJFDH010000005">
    <property type="protein sequence ID" value="CAD5222841.1"/>
    <property type="molecule type" value="Genomic_DNA"/>
</dbReference>
<dbReference type="EMBL" id="CAJFCW020000005">
    <property type="protein sequence ID" value="CAG9116892.1"/>
    <property type="molecule type" value="Genomic_DNA"/>
</dbReference>
<reference evidence="3" key="1">
    <citation type="submission" date="2020-09" db="EMBL/GenBank/DDBJ databases">
        <authorList>
            <person name="Kikuchi T."/>
        </authorList>
    </citation>
    <scope>NUCLEOTIDE SEQUENCE</scope>
    <source>
        <strain evidence="3">SH1</strain>
    </source>
</reference>
<accession>A0A811L6T4</accession>
<protein>
    <submittedName>
        <fullName evidence="3">Uncharacterized protein</fullName>
    </submittedName>
</protein>
<feature type="coiled-coil region" evidence="1">
    <location>
        <begin position="70"/>
        <end position="125"/>
    </location>
</feature>
<organism evidence="3 4">
    <name type="scientific">Bursaphelenchus okinawaensis</name>
    <dbReference type="NCBI Taxonomy" id="465554"/>
    <lineage>
        <taxon>Eukaryota</taxon>
        <taxon>Metazoa</taxon>
        <taxon>Ecdysozoa</taxon>
        <taxon>Nematoda</taxon>
        <taxon>Chromadorea</taxon>
        <taxon>Rhabditida</taxon>
        <taxon>Tylenchina</taxon>
        <taxon>Tylenchomorpha</taxon>
        <taxon>Aphelenchoidea</taxon>
        <taxon>Aphelenchoididae</taxon>
        <taxon>Bursaphelenchus</taxon>
    </lineage>
</organism>
<name>A0A811L6T4_9BILA</name>
<dbReference type="Proteomes" id="UP000783686">
    <property type="component" value="Unassembled WGS sequence"/>
</dbReference>